<feature type="region of interest" description="Disordered" evidence="1">
    <location>
        <begin position="257"/>
        <end position="280"/>
    </location>
</feature>
<dbReference type="Proteomes" id="UP000694865">
    <property type="component" value="Unplaced"/>
</dbReference>
<dbReference type="InterPro" id="IPR002413">
    <property type="entry name" value="V5_allergen-like"/>
</dbReference>
<dbReference type="InterPro" id="IPR014044">
    <property type="entry name" value="CAP_dom"/>
</dbReference>
<keyword evidence="3" id="KW-1185">Reference proteome</keyword>
<sequence>MSDTELRRNLKLAPSNTLVRRSTESDLGPWVWPFTEEQKNAMVDAHNDLRRIVEPGASDMMKMYWDEELALLAQNWSSGCVFQHPTFPIDYGQNLATHSDIVDAIYAWYSEHVYYDYETASCDPGKVCGHYTQVWKHGYIDTYTQVVWATTSQVGCGTQDCGAKHVTTCNYRVAGNTPGQQPYQSGYPCSQCTSPSWCEDKLCKSGPYNPDLHCCDGQECATNVTDGSTCECICFADRGDKYSCGFLFRSSHRSNNINEKRRPQHDDYQYYHGKNLDADR</sequence>
<proteinExistence type="predicted"/>
<evidence type="ECO:0000313" key="4">
    <source>
        <dbReference type="RefSeq" id="XP_006825304.1"/>
    </source>
</evidence>
<dbReference type="Pfam" id="PF00188">
    <property type="entry name" value="CAP"/>
    <property type="match status" value="1"/>
</dbReference>
<gene>
    <name evidence="4" type="primary">LOC102803180</name>
</gene>
<dbReference type="PRINTS" id="PR00838">
    <property type="entry name" value="V5ALLERGEN"/>
</dbReference>
<feature type="compositionally biased region" description="Basic and acidic residues" evidence="1">
    <location>
        <begin position="258"/>
        <end position="280"/>
    </location>
</feature>
<dbReference type="RefSeq" id="XP_006825304.1">
    <property type="nucleotide sequence ID" value="XM_006825241.1"/>
</dbReference>
<accession>A0ABM0MZ63</accession>
<dbReference type="SUPFAM" id="SSF55797">
    <property type="entry name" value="PR-1-like"/>
    <property type="match status" value="1"/>
</dbReference>
<dbReference type="InterPro" id="IPR035940">
    <property type="entry name" value="CAP_sf"/>
</dbReference>
<evidence type="ECO:0000256" key="1">
    <source>
        <dbReference type="SAM" id="MobiDB-lite"/>
    </source>
</evidence>
<protein>
    <submittedName>
        <fullName evidence="4">Peptidase inhibitor 16-like</fullName>
    </submittedName>
</protein>
<reference evidence="4" key="1">
    <citation type="submission" date="2025-08" db="UniProtKB">
        <authorList>
            <consortium name="RefSeq"/>
        </authorList>
    </citation>
    <scope>IDENTIFICATION</scope>
    <source>
        <tissue evidence="4">Testes</tissue>
    </source>
</reference>
<evidence type="ECO:0000259" key="2">
    <source>
        <dbReference type="SMART" id="SM00198"/>
    </source>
</evidence>
<dbReference type="PANTHER" id="PTHR10334">
    <property type="entry name" value="CYSTEINE-RICH SECRETORY PROTEIN-RELATED"/>
    <property type="match status" value="1"/>
</dbReference>
<dbReference type="GeneID" id="102803180"/>
<evidence type="ECO:0000313" key="3">
    <source>
        <dbReference type="Proteomes" id="UP000694865"/>
    </source>
</evidence>
<dbReference type="InterPro" id="IPR001283">
    <property type="entry name" value="CRISP-related"/>
</dbReference>
<feature type="domain" description="SCP" evidence="2">
    <location>
        <begin position="37"/>
        <end position="179"/>
    </location>
</feature>
<dbReference type="SMART" id="SM00198">
    <property type="entry name" value="SCP"/>
    <property type="match status" value="1"/>
</dbReference>
<organism evidence="3 4">
    <name type="scientific">Saccoglossus kowalevskii</name>
    <name type="common">Acorn worm</name>
    <dbReference type="NCBI Taxonomy" id="10224"/>
    <lineage>
        <taxon>Eukaryota</taxon>
        <taxon>Metazoa</taxon>
        <taxon>Hemichordata</taxon>
        <taxon>Enteropneusta</taxon>
        <taxon>Harrimaniidae</taxon>
        <taxon>Saccoglossus</taxon>
    </lineage>
</organism>
<dbReference type="PRINTS" id="PR00837">
    <property type="entry name" value="V5TPXLIKE"/>
</dbReference>
<name>A0ABM0MZ63_SACKO</name>
<dbReference type="Gene3D" id="3.40.33.10">
    <property type="entry name" value="CAP"/>
    <property type="match status" value="1"/>
</dbReference>